<reference evidence="1 2" key="1">
    <citation type="submission" date="2019-02" db="EMBL/GenBank/DDBJ databases">
        <authorList>
            <person name="Fomenkov A."/>
            <person name="Dubinina G."/>
            <person name="Grabovich M."/>
            <person name="Vincze T."/>
            <person name="Roberts R.J."/>
        </authorList>
    </citation>
    <scope>NUCLEOTIDE SEQUENCE [LARGE SCALE GENOMIC DNA]</scope>
    <source>
        <strain evidence="1 2">P</strain>
    </source>
</reference>
<keyword evidence="2" id="KW-1185">Reference proteome</keyword>
<gene>
    <name evidence="1" type="ORF">EW093_05580</name>
</gene>
<name>A0A5C1QBU1_9SPIO</name>
<dbReference type="Proteomes" id="UP000323824">
    <property type="component" value="Chromosome"/>
</dbReference>
<evidence type="ECO:0000313" key="1">
    <source>
        <dbReference type="EMBL" id="QEN04196.1"/>
    </source>
</evidence>
<organism evidence="1 2">
    <name type="scientific">Thiospirochaeta perfilievii</name>
    <dbReference type="NCBI Taxonomy" id="252967"/>
    <lineage>
        <taxon>Bacteria</taxon>
        <taxon>Pseudomonadati</taxon>
        <taxon>Spirochaetota</taxon>
        <taxon>Spirochaetia</taxon>
        <taxon>Spirochaetales</taxon>
        <taxon>Spirochaetaceae</taxon>
        <taxon>Thiospirochaeta</taxon>
    </lineage>
</organism>
<dbReference type="OrthoDB" id="373087at2"/>
<protein>
    <submittedName>
        <fullName evidence="1">Uncharacterized protein</fullName>
    </submittedName>
</protein>
<dbReference type="RefSeq" id="WP_149567447.1">
    <property type="nucleotide sequence ID" value="NZ_CP035807.1"/>
</dbReference>
<dbReference type="EMBL" id="CP035807">
    <property type="protein sequence ID" value="QEN04196.1"/>
    <property type="molecule type" value="Genomic_DNA"/>
</dbReference>
<dbReference type="KEGG" id="sper:EW093_05580"/>
<accession>A0A5C1QBU1</accession>
<evidence type="ECO:0000313" key="2">
    <source>
        <dbReference type="Proteomes" id="UP000323824"/>
    </source>
</evidence>
<proteinExistence type="predicted"/>
<dbReference type="AlphaFoldDB" id="A0A5C1QBU1"/>
<sequence length="1191" mass="135344">MSEEFSNRTAKLPFLDINEKSFDSIYGNKNPYIAIYLNYIATEVENGKSSKPVLSYLINKKVNENNTDEIKYNYNQYRQVTEQEGIDIAESALKYMTWALEYTPGVRSEDENNKSDYKVYATNSVEVKEWVNGALLNVSNRSNNYFNGEVKIFNRPSVVEENSPLGKIYDKNLITSPYSNSQGNPIAYSAMGIDTPKTFNYKLYKQNLARRWLMEKYIGDVYTLDNYPAFANGTFSTTMATSSYYDSYVDEIDLYREAGITLKKDAGAGKYETTLPSIDATFYEIEPYLPGVRSETKQLYSADQDSLYHPNKSAGVDSLGLLMGSLSMTDIAGDYLNVFNTKIDEELDANYIQKNPTYHVLDINDQLKKPYRFTKVDLERSTILLPDLSMARPGDILVNYTNNEPMIGVIISADFTGLDSNSTVEDYMKNILVVSINSGFRMANVGVWLSEEGVYGGFTKPGEEKKYHLRRMLVKPTTSGDNISYVNDNFEFFDTELIELDVDMEFKRIINSRTGELRESHWIPNTGEILGIDTIKIKGNYGDDELTNLKEDDKDITILPPFDEFYHEYLGEDKKLKAEVGSNIYQNKGDGLKFYAKQHNEKINRTEFVLLATFKLKNSGLVGKDESPYSVEYSEDIFVSSSVGRTKPDFRLYVEGSTLKFKTKNKTYSQFGVRPINSKIRPGDDFLLRFAKQDNLEVQGVSKDKDFLAVYDKKLLWRANLFIDNDTDKKYGIRTPSSKDWNEQNPWNAPTTINEGLNKGLQTDKYYNEFGFKLASTNSSDNSETIWYAQNEWNRIMESNSQAEKFKMNGTWEDLSDLDEGHGGQVVSFPSAVYNNSRWSDGLVADYMVYNFVRTTSPFLYYNNLLKQLAPLQLRESASLIAMSSAIDEYNKDNSEVNKMVIELLKEDYNKNVGIDVERILPAEPNDPAGKLRPGLLDAKDALLWWSRYDKTAPKPGAWDSLHAKGWNVISGVTKYQNSVFAQPTPENKPLLFYKDGTNKVNTVSGFDNYDVNDSDSWYSNQQAGVDCGGLIYMAEAYTNSKYISNQSKEILADIAARYVHDVGPGSSGYSHSSNNLYEIMNESEYTPDLGLKPSNRKRLIPGDIMFYSNPSYHVAMVQEIDIIEGSREINVDNIYLIESTHHSGIMNSFGIAGLWGVGNRNTLDFYHKVVKSDGSPNHKNWIIGRLKIEI</sequence>
<reference evidence="1 2" key="2">
    <citation type="submission" date="2019-09" db="EMBL/GenBank/DDBJ databases">
        <title>Complete Genome Sequence and Methylome Analysis of free living Spirochaetas.</title>
        <authorList>
            <person name="Leshcheva N."/>
            <person name="Mikheeva N."/>
        </authorList>
    </citation>
    <scope>NUCLEOTIDE SEQUENCE [LARGE SCALE GENOMIC DNA]</scope>
    <source>
        <strain evidence="1 2">P</strain>
    </source>
</reference>